<protein>
    <submittedName>
        <fullName evidence="2">Uncharacterized protein</fullName>
    </submittedName>
</protein>
<evidence type="ECO:0000256" key="1">
    <source>
        <dbReference type="SAM" id="SignalP"/>
    </source>
</evidence>
<evidence type="ECO:0000313" key="3">
    <source>
        <dbReference type="Proteomes" id="UP001567538"/>
    </source>
</evidence>
<feature type="signal peptide" evidence="1">
    <location>
        <begin position="1"/>
        <end position="26"/>
    </location>
</feature>
<keyword evidence="1" id="KW-0732">Signal</keyword>
<sequence length="77" mass="8627">MVYRRIEIVTLLLLMTLLLISSLADAQRLNRDPSKEGSNMVGRDARFECPNGCCGIFSPYCRCCPNPNTHNPTNSHT</sequence>
<organism evidence="2 3">
    <name type="scientific">Salvia divinorum</name>
    <name type="common">Maria pastora</name>
    <name type="synonym">Diviner's sage</name>
    <dbReference type="NCBI Taxonomy" id="28513"/>
    <lineage>
        <taxon>Eukaryota</taxon>
        <taxon>Viridiplantae</taxon>
        <taxon>Streptophyta</taxon>
        <taxon>Embryophyta</taxon>
        <taxon>Tracheophyta</taxon>
        <taxon>Spermatophyta</taxon>
        <taxon>Magnoliopsida</taxon>
        <taxon>eudicotyledons</taxon>
        <taxon>Gunneridae</taxon>
        <taxon>Pentapetalae</taxon>
        <taxon>asterids</taxon>
        <taxon>lamiids</taxon>
        <taxon>Lamiales</taxon>
        <taxon>Lamiaceae</taxon>
        <taxon>Nepetoideae</taxon>
        <taxon>Mentheae</taxon>
        <taxon>Salviinae</taxon>
        <taxon>Salvia</taxon>
        <taxon>Salvia subgen. Calosphace</taxon>
    </lineage>
</organism>
<gene>
    <name evidence="2" type="ORF">AAHA92_20024</name>
</gene>
<comment type="caution">
    <text evidence="2">The sequence shown here is derived from an EMBL/GenBank/DDBJ whole genome shotgun (WGS) entry which is preliminary data.</text>
</comment>
<reference evidence="2 3" key="1">
    <citation type="submission" date="2024-06" db="EMBL/GenBank/DDBJ databases">
        <title>A chromosome level genome sequence of Diviner's sage (Salvia divinorum).</title>
        <authorList>
            <person name="Ford S.A."/>
            <person name="Ro D.-K."/>
            <person name="Ness R.W."/>
            <person name="Phillips M.A."/>
        </authorList>
    </citation>
    <scope>NUCLEOTIDE SEQUENCE [LARGE SCALE GENOMIC DNA]</scope>
    <source>
        <strain evidence="2">SAF-2024a</strain>
        <tissue evidence="2">Leaf</tissue>
    </source>
</reference>
<dbReference type="AlphaFoldDB" id="A0ABD1GGD3"/>
<accession>A0ABD1GGD3</accession>
<name>A0ABD1GGD3_SALDI</name>
<dbReference type="Proteomes" id="UP001567538">
    <property type="component" value="Unassembled WGS sequence"/>
</dbReference>
<evidence type="ECO:0000313" key="2">
    <source>
        <dbReference type="EMBL" id="KAL1543002.1"/>
    </source>
</evidence>
<proteinExistence type="predicted"/>
<keyword evidence="3" id="KW-1185">Reference proteome</keyword>
<feature type="chain" id="PRO_5044879717" evidence="1">
    <location>
        <begin position="27"/>
        <end position="77"/>
    </location>
</feature>
<dbReference type="EMBL" id="JBEAFC010000008">
    <property type="protein sequence ID" value="KAL1543002.1"/>
    <property type="molecule type" value="Genomic_DNA"/>
</dbReference>